<dbReference type="InterPro" id="IPR010870">
    <property type="entry name" value="Porin_O/P"/>
</dbReference>
<dbReference type="SUPFAM" id="SSF56935">
    <property type="entry name" value="Porins"/>
    <property type="match status" value="1"/>
</dbReference>
<organism evidence="1">
    <name type="scientific">marine metagenome</name>
    <dbReference type="NCBI Taxonomy" id="408172"/>
    <lineage>
        <taxon>unclassified sequences</taxon>
        <taxon>metagenomes</taxon>
        <taxon>ecological metagenomes</taxon>
    </lineage>
</organism>
<accession>A0A381SYP7</accession>
<gene>
    <name evidence="1" type="ORF">METZ01_LOCUS61433</name>
</gene>
<proteinExistence type="predicted"/>
<reference evidence="1" key="1">
    <citation type="submission" date="2018-05" db="EMBL/GenBank/DDBJ databases">
        <authorList>
            <person name="Lanie J.A."/>
            <person name="Ng W.-L."/>
            <person name="Kazmierczak K.M."/>
            <person name="Andrzejewski T.M."/>
            <person name="Davidsen T.M."/>
            <person name="Wayne K.J."/>
            <person name="Tettelin H."/>
            <person name="Glass J.I."/>
            <person name="Rusch D."/>
            <person name="Podicherti R."/>
            <person name="Tsui H.-C.T."/>
            <person name="Winkler M.E."/>
        </authorList>
    </citation>
    <scope>NUCLEOTIDE SEQUENCE</scope>
</reference>
<dbReference type="AlphaFoldDB" id="A0A381SYP7"/>
<evidence type="ECO:0000313" key="1">
    <source>
        <dbReference type="EMBL" id="SVA08579.1"/>
    </source>
</evidence>
<name>A0A381SYP7_9ZZZZ</name>
<sequence length="186" mass="20786">MLTIFPKFAHMEKLNQSVLLALLLHTATVSAVDISSLVFFDLNGSTQEAINPAFSVRRAYLDLREQLTDNISFRLTTDSQSSSDGKMEVFLKHAFVSWRTRLGEFTVGSQPTNYFGPLQKTWGLRFIEKYPGNLHGFDDTADLGISLRRVVGSDLLISVAVFNGTGFKKPENDAYKRMSLLVSKGE</sequence>
<protein>
    <submittedName>
        <fullName evidence="1">Uncharacterized protein</fullName>
    </submittedName>
</protein>
<feature type="non-terminal residue" evidence="1">
    <location>
        <position position="186"/>
    </location>
</feature>
<dbReference type="EMBL" id="UINC01003705">
    <property type="protein sequence ID" value="SVA08579.1"/>
    <property type="molecule type" value="Genomic_DNA"/>
</dbReference>
<dbReference type="InterPro" id="IPR023614">
    <property type="entry name" value="Porin_dom_sf"/>
</dbReference>
<dbReference type="Pfam" id="PF07396">
    <property type="entry name" value="Porin_O_P"/>
    <property type="match status" value="1"/>
</dbReference>
<dbReference type="Gene3D" id="2.40.160.10">
    <property type="entry name" value="Porin"/>
    <property type="match status" value="1"/>
</dbReference>